<sequence length="206" mass="22089">MLHAMRVLPLLLLLAACGNTPTGDLLRAGLAPPPSRLPPEGAEALPPEPALSVTINGRRTIATLIQSNGEQRMWRSPNGLVVQTDGARVVATAGTRTWLAATRIDGPDPLDDPTALADQPAVMHRSVDLMRSDRSPDHMRFGVPVECRLRGVRQPDALLIEERCGGGASFTNLYWAEPETGSIWRSQQWVGGDAPAVIEVITPPAS</sequence>
<dbReference type="SUPFAM" id="SSF159270">
    <property type="entry name" value="YmcC-like"/>
    <property type="match status" value="1"/>
</dbReference>
<dbReference type="EMBL" id="JBHLUN010000006">
    <property type="protein sequence ID" value="MFC0408363.1"/>
    <property type="molecule type" value="Genomic_DNA"/>
</dbReference>
<dbReference type="Pfam" id="PF11102">
    <property type="entry name" value="YjbF"/>
    <property type="match status" value="1"/>
</dbReference>
<comment type="caution">
    <text evidence="1">The sequence shown here is derived from an EMBL/GenBank/DDBJ whole genome shotgun (WGS) entry which is preliminary data.</text>
</comment>
<dbReference type="RefSeq" id="WP_377044119.1">
    <property type="nucleotide sequence ID" value="NZ_JBHLUN010000006.1"/>
</dbReference>
<keyword evidence="1" id="KW-0449">Lipoprotein</keyword>
<keyword evidence="2" id="KW-1185">Reference proteome</keyword>
<name>A0ABV6JRK0_9PROT</name>
<dbReference type="PROSITE" id="PS51257">
    <property type="entry name" value="PROKAR_LIPOPROTEIN"/>
    <property type="match status" value="1"/>
</dbReference>
<dbReference type="InterPro" id="IPR021308">
    <property type="entry name" value="GfcB"/>
</dbReference>
<accession>A0ABV6JRK0</accession>
<gene>
    <name evidence="1" type="ORF">ACFFGY_08905</name>
</gene>
<proteinExistence type="predicted"/>
<protein>
    <submittedName>
        <fullName evidence="1">YjbF family lipoprotein</fullName>
    </submittedName>
</protein>
<dbReference type="Gene3D" id="2.40.360.10">
    <property type="entry name" value="YmcC-like"/>
    <property type="match status" value="1"/>
</dbReference>
<dbReference type="Proteomes" id="UP001589865">
    <property type="component" value="Unassembled WGS sequence"/>
</dbReference>
<reference evidence="1 2" key="1">
    <citation type="submission" date="2024-09" db="EMBL/GenBank/DDBJ databases">
        <authorList>
            <person name="Sun Q."/>
            <person name="Mori K."/>
        </authorList>
    </citation>
    <scope>NUCLEOTIDE SEQUENCE [LARGE SCALE GENOMIC DNA]</scope>
    <source>
        <strain evidence="1 2">TBRC 5777</strain>
    </source>
</reference>
<dbReference type="InterPro" id="IPR023373">
    <property type="entry name" value="YmcC_sf"/>
</dbReference>
<organism evidence="1 2">
    <name type="scientific">Roseomonas elaeocarpi</name>
    <dbReference type="NCBI Taxonomy" id="907779"/>
    <lineage>
        <taxon>Bacteria</taxon>
        <taxon>Pseudomonadati</taxon>
        <taxon>Pseudomonadota</taxon>
        <taxon>Alphaproteobacteria</taxon>
        <taxon>Acetobacterales</taxon>
        <taxon>Roseomonadaceae</taxon>
        <taxon>Roseomonas</taxon>
    </lineage>
</organism>
<evidence type="ECO:0000313" key="2">
    <source>
        <dbReference type="Proteomes" id="UP001589865"/>
    </source>
</evidence>
<evidence type="ECO:0000313" key="1">
    <source>
        <dbReference type="EMBL" id="MFC0408363.1"/>
    </source>
</evidence>